<evidence type="ECO:0000256" key="1">
    <source>
        <dbReference type="SAM" id="Phobius"/>
    </source>
</evidence>
<keyword evidence="3" id="KW-1185">Reference proteome</keyword>
<dbReference type="EMBL" id="CAWUHB010000027">
    <property type="protein sequence ID" value="CAK7223451.1"/>
    <property type="molecule type" value="Genomic_DNA"/>
</dbReference>
<dbReference type="Proteomes" id="UP001642405">
    <property type="component" value="Unassembled WGS sequence"/>
</dbReference>
<gene>
    <name evidence="2" type="ORF">SCUCBS95973_005184</name>
</gene>
<proteinExistence type="predicted"/>
<evidence type="ECO:0000313" key="3">
    <source>
        <dbReference type="Proteomes" id="UP001642405"/>
    </source>
</evidence>
<keyword evidence="1" id="KW-1133">Transmembrane helix</keyword>
<evidence type="ECO:0000313" key="2">
    <source>
        <dbReference type="EMBL" id="CAK7223451.1"/>
    </source>
</evidence>
<name>A0ABP0BV49_9PEZI</name>
<comment type="caution">
    <text evidence="2">The sequence shown here is derived from an EMBL/GenBank/DDBJ whole genome shotgun (WGS) entry which is preliminary data.</text>
</comment>
<protein>
    <submittedName>
        <fullName evidence="2">Uncharacterized protein</fullName>
    </submittedName>
</protein>
<sequence length="62" mass="6631">MAAIDTALIAREASVLAKRNWAGREAGVIVVFCIVFVVAVGLIALWLHKLITARKAAKASQK</sequence>
<feature type="transmembrane region" description="Helical" evidence="1">
    <location>
        <begin position="26"/>
        <end position="47"/>
    </location>
</feature>
<accession>A0ABP0BV49</accession>
<organism evidence="2 3">
    <name type="scientific">Sporothrix curviconia</name>
    <dbReference type="NCBI Taxonomy" id="1260050"/>
    <lineage>
        <taxon>Eukaryota</taxon>
        <taxon>Fungi</taxon>
        <taxon>Dikarya</taxon>
        <taxon>Ascomycota</taxon>
        <taxon>Pezizomycotina</taxon>
        <taxon>Sordariomycetes</taxon>
        <taxon>Sordariomycetidae</taxon>
        <taxon>Ophiostomatales</taxon>
        <taxon>Ophiostomataceae</taxon>
        <taxon>Sporothrix</taxon>
    </lineage>
</organism>
<keyword evidence="1" id="KW-0472">Membrane</keyword>
<reference evidence="2 3" key="1">
    <citation type="submission" date="2024-01" db="EMBL/GenBank/DDBJ databases">
        <authorList>
            <person name="Allen C."/>
            <person name="Tagirdzhanova G."/>
        </authorList>
    </citation>
    <scope>NUCLEOTIDE SEQUENCE [LARGE SCALE GENOMIC DNA]</scope>
</reference>
<keyword evidence="1" id="KW-0812">Transmembrane</keyword>